<protein>
    <submittedName>
        <fullName evidence="1">Uncharacterized protein</fullName>
    </submittedName>
</protein>
<organism evidence="1">
    <name type="scientific">virus sp. ctLTC15</name>
    <dbReference type="NCBI Taxonomy" id="2826801"/>
    <lineage>
        <taxon>Viruses</taxon>
    </lineage>
</organism>
<name>A0A8S5R8I5_9VIRU</name>
<evidence type="ECO:0000313" key="1">
    <source>
        <dbReference type="EMBL" id="DAE27450.1"/>
    </source>
</evidence>
<reference evidence="1" key="1">
    <citation type="journal article" date="2021" name="Proc. Natl. Acad. Sci. U.S.A.">
        <title>A Catalog of Tens of Thousands of Viruses from Human Metagenomes Reveals Hidden Associations with Chronic Diseases.</title>
        <authorList>
            <person name="Tisza M.J."/>
            <person name="Buck C.B."/>
        </authorList>
    </citation>
    <scope>NUCLEOTIDE SEQUENCE</scope>
    <source>
        <strain evidence="1">CtLTC15</strain>
    </source>
</reference>
<sequence length="43" mass="5161">MFVIMLFSNAKLPYRYFNKLLVLYTDFSVSRQADLMRFSAYSL</sequence>
<accession>A0A8S5R8I5</accession>
<proteinExistence type="predicted"/>
<dbReference type="EMBL" id="BK015839">
    <property type="protein sequence ID" value="DAE27450.1"/>
    <property type="molecule type" value="Genomic_DNA"/>
</dbReference>